<organism evidence="1 2">
    <name type="scientific">Gossypium australe</name>
    <dbReference type="NCBI Taxonomy" id="47621"/>
    <lineage>
        <taxon>Eukaryota</taxon>
        <taxon>Viridiplantae</taxon>
        <taxon>Streptophyta</taxon>
        <taxon>Embryophyta</taxon>
        <taxon>Tracheophyta</taxon>
        <taxon>Spermatophyta</taxon>
        <taxon>Magnoliopsida</taxon>
        <taxon>eudicotyledons</taxon>
        <taxon>Gunneridae</taxon>
        <taxon>Pentapetalae</taxon>
        <taxon>rosids</taxon>
        <taxon>malvids</taxon>
        <taxon>Malvales</taxon>
        <taxon>Malvaceae</taxon>
        <taxon>Malvoideae</taxon>
        <taxon>Gossypium</taxon>
    </lineage>
</organism>
<reference evidence="2" key="1">
    <citation type="journal article" date="2019" name="Plant Biotechnol. J.">
        <title>Genome sequencing of the Australian wild diploid species Gossypium australe highlights disease resistance and delayed gland morphogenesis.</title>
        <authorList>
            <person name="Cai Y."/>
            <person name="Cai X."/>
            <person name="Wang Q."/>
            <person name="Wang P."/>
            <person name="Zhang Y."/>
            <person name="Cai C."/>
            <person name="Xu Y."/>
            <person name="Wang K."/>
            <person name="Zhou Z."/>
            <person name="Wang C."/>
            <person name="Geng S."/>
            <person name="Li B."/>
            <person name="Dong Q."/>
            <person name="Hou Y."/>
            <person name="Wang H."/>
            <person name="Ai P."/>
            <person name="Liu Z."/>
            <person name="Yi F."/>
            <person name="Sun M."/>
            <person name="An G."/>
            <person name="Cheng J."/>
            <person name="Zhang Y."/>
            <person name="Shi Q."/>
            <person name="Xie Y."/>
            <person name="Shi X."/>
            <person name="Chang Y."/>
            <person name="Huang F."/>
            <person name="Chen Y."/>
            <person name="Hong S."/>
            <person name="Mi L."/>
            <person name="Sun Q."/>
            <person name="Zhang L."/>
            <person name="Zhou B."/>
            <person name="Peng R."/>
            <person name="Zhang X."/>
            <person name="Liu F."/>
        </authorList>
    </citation>
    <scope>NUCLEOTIDE SEQUENCE [LARGE SCALE GENOMIC DNA]</scope>
    <source>
        <strain evidence="2">cv. PA1801</strain>
    </source>
</reference>
<keyword evidence="2" id="KW-1185">Reference proteome</keyword>
<dbReference type="Proteomes" id="UP000325315">
    <property type="component" value="Unassembled WGS sequence"/>
</dbReference>
<sequence length="152" mass="17020">MARKVNTVADALSRKSLFVLRVMNTQLSLFDDGSILAELKTKPVFLQQICEAQKCDTKLQECNMSRLGILTIRSGLMINLSTKNFELIQKKLYEAHSGCLSVHSGSTKHVKAKHQVPLGLLQPVMIPELKRDRVTMDFISGLPLSPKKKDDI</sequence>
<gene>
    <name evidence="1" type="ORF">EPI10_001415</name>
</gene>
<dbReference type="PANTHER" id="PTHR45835:SF87">
    <property type="entry name" value="RNA-DIRECTED DNA POLYMERASE"/>
    <property type="match status" value="1"/>
</dbReference>
<protein>
    <submittedName>
        <fullName evidence="1">Integrase</fullName>
    </submittedName>
</protein>
<evidence type="ECO:0000313" key="1">
    <source>
        <dbReference type="EMBL" id="KAA3466316.1"/>
    </source>
</evidence>
<dbReference type="OrthoDB" id="1000587at2759"/>
<proteinExistence type="predicted"/>
<dbReference type="PANTHER" id="PTHR45835">
    <property type="entry name" value="YALI0A06105P"/>
    <property type="match status" value="1"/>
</dbReference>
<evidence type="ECO:0000313" key="2">
    <source>
        <dbReference type="Proteomes" id="UP000325315"/>
    </source>
</evidence>
<accession>A0A5B6VBD0</accession>
<dbReference type="EMBL" id="SMMG02000007">
    <property type="protein sequence ID" value="KAA3466316.1"/>
    <property type="molecule type" value="Genomic_DNA"/>
</dbReference>
<dbReference type="AlphaFoldDB" id="A0A5B6VBD0"/>
<comment type="caution">
    <text evidence="1">The sequence shown here is derived from an EMBL/GenBank/DDBJ whole genome shotgun (WGS) entry which is preliminary data.</text>
</comment>
<name>A0A5B6VBD0_9ROSI</name>